<accession>A0A8J6MXJ0</accession>
<evidence type="ECO:0000256" key="1">
    <source>
        <dbReference type="ARBA" id="ARBA00022670"/>
    </source>
</evidence>
<dbReference type="InterPro" id="IPR020568">
    <property type="entry name" value="Ribosomal_Su5_D2-typ_SF"/>
</dbReference>
<dbReference type="InterPro" id="IPR014721">
    <property type="entry name" value="Ribsml_uS5_D2-typ_fold_subgr"/>
</dbReference>
<evidence type="ECO:0000256" key="2">
    <source>
        <dbReference type="PROSITE-ProRule" id="PRU01122"/>
    </source>
</evidence>
<evidence type="ECO:0000259" key="5">
    <source>
        <dbReference type="PROSITE" id="PS51786"/>
    </source>
</evidence>
<dbReference type="Proteomes" id="UP000650524">
    <property type="component" value="Unassembled WGS sequence"/>
</dbReference>
<proteinExistence type="inferred from homology"/>
<dbReference type="Pfam" id="PF20437">
    <property type="entry name" value="LonC_helical"/>
    <property type="match status" value="1"/>
</dbReference>
<evidence type="ECO:0000313" key="7">
    <source>
        <dbReference type="Proteomes" id="UP000650524"/>
    </source>
</evidence>
<dbReference type="SUPFAM" id="SSF52540">
    <property type="entry name" value="P-loop containing nucleoside triphosphate hydrolases"/>
    <property type="match status" value="1"/>
</dbReference>
<dbReference type="Pfam" id="PF13654">
    <property type="entry name" value="AAA_32"/>
    <property type="match status" value="1"/>
</dbReference>
<dbReference type="InterPro" id="IPR046843">
    <property type="entry name" value="LonB_AAA-LID"/>
</dbReference>
<comment type="similarity">
    <text evidence="2">Belongs to the peptidase S16 family.</text>
</comment>
<keyword evidence="3" id="KW-0175">Coiled coil</keyword>
<dbReference type="SUPFAM" id="SSF54211">
    <property type="entry name" value="Ribosomal protein S5 domain 2-like"/>
    <property type="match status" value="1"/>
</dbReference>
<comment type="caution">
    <text evidence="6">The sequence shown here is derived from an EMBL/GenBank/DDBJ whole genome shotgun (WGS) entry which is preliminary data.</text>
</comment>
<dbReference type="InterPro" id="IPR046844">
    <property type="entry name" value="Lon-like_helical"/>
</dbReference>
<dbReference type="Gene3D" id="3.40.50.300">
    <property type="entry name" value="P-loop containing nucleotide triphosphate hydrolases"/>
    <property type="match status" value="2"/>
</dbReference>
<feature type="domain" description="Lon proteolytic" evidence="5">
    <location>
        <begin position="576"/>
        <end position="771"/>
    </location>
</feature>
<dbReference type="Gene3D" id="1.10.8.60">
    <property type="match status" value="1"/>
</dbReference>
<organism evidence="6 7">
    <name type="scientific">Candidatus Desulfacyla euxinica</name>
    <dbReference type="NCBI Taxonomy" id="2841693"/>
    <lineage>
        <taxon>Bacteria</taxon>
        <taxon>Deltaproteobacteria</taxon>
        <taxon>Candidatus Desulfacyla</taxon>
    </lineage>
</organism>
<dbReference type="InterPro" id="IPR027417">
    <property type="entry name" value="P-loop_NTPase"/>
</dbReference>
<dbReference type="PRINTS" id="PR00830">
    <property type="entry name" value="ENDOLAPTASE"/>
</dbReference>
<dbReference type="PROSITE" id="PS51786">
    <property type="entry name" value="LON_PROTEOLYTIC"/>
    <property type="match status" value="1"/>
</dbReference>
<dbReference type="InterPro" id="IPR008269">
    <property type="entry name" value="Lon_proteolytic"/>
</dbReference>
<feature type="active site" evidence="2">
    <location>
        <position position="666"/>
    </location>
</feature>
<feature type="coiled-coil region" evidence="3">
    <location>
        <begin position="222"/>
        <end position="249"/>
    </location>
</feature>
<keyword evidence="2" id="KW-0720">Serine protease</keyword>
<dbReference type="InterPro" id="IPR027065">
    <property type="entry name" value="Lon_Prtase"/>
</dbReference>
<dbReference type="Pfam" id="PF20436">
    <property type="entry name" value="LonB_AAA-LID"/>
    <property type="match status" value="1"/>
</dbReference>
<gene>
    <name evidence="6" type="ORF">H8E19_05005</name>
</gene>
<dbReference type="GO" id="GO:0030163">
    <property type="term" value="P:protein catabolic process"/>
    <property type="evidence" value="ECO:0007669"/>
    <property type="project" value="InterPro"/>
</dbReference>
<name>A0A8J6MXJ0_9DELT</name>
<feature type="active site" evidence="2">
    <location>
        <position position="709"/>
    </location>
</feature>
<keyword evidence="2" id="KW-0378">Hydrolase</keyword>
<feature type="compositionally biased region" description="Basic residues" evidence="4">
    <location>
        <begin position="813"/>
        <end position="826"/>
    </location>
</feature>
<feature type="region of interest" description="Disordered" evidence="4">
    <location>
        <begin position="802"/>
        <end position="826"/>
    </location>
</feature>
<evidence type="ECO:0000313" key="6">
    <source>
        <dbReference type="EMBL" id="MBC8176742.1"/>
    </source>
</evidence>
<sequence>MPRKNSYAEVPLENLRWRLDPATLPFKTTDDLKPLKEIIGQERAVEAFKFGMGIDRRGYNVFVTGRAGTGRMSTVRKLLQEISKKDRVPHDLCYVNNFKNPEAPILLRLKGGTGLPFKKDINSFVAALKKQIPQLFESQEYVSMKKEILEAYEQKGKGFFKNLDEKVKEEGFALVDVQVGQIKRPEVMPLVDGKPTHIDQIEAMVEKGRFPKDEFEAMKEKYDGLRGQVEQIFLELRDLQKEIQEKVEEMDRVVFMKNASDLAAPLIKKYTAKAIKKYVETMLEEMANNLQIFMPQQQAQIPGLPVMAPEGDQFQPYKVNLLVDNSEQKGPPVIIESYPTYRNIFGSIEKIVDRSGVWRTDFSKIKAGSLIKAMGGYLVINLLDAVVEPGVWQALKRALKSEELEIQTYDPFYLFTTSGLKPEPIDIDLKVVVISDAHLYHLLLNFDEDFKKIFKVRADFDTAMDKNENSIQQISSFIKMKTEQEGLNPFDRTGVAALMEQAVRMSGRQEKISTSFPEITDYIREANFFAGKESKALVGEAHVEEAIEARKFRSSMVEDHIQEMIDRGTLMIDVKGDVVGQINGLAVYSMGDYMFGKPSRITCSTSMGRAGIINIEREADMSGNTHNKGVLILGGYLRKKYAQDKPLTISASIAFEQSYGGVDGDSASSTEIYALLSSLTEVPLKQYIAVTGSVNQNGEVQAIGGVNEKIEGFFDCCGKMGVADNQGVMIPHSNVKDLMLRKDVVEAVKKGRFHVYPVKTIDEGIEILTGKKSGVKNAKGAYPKGSINYLVDQKLKELAEGLKNFGNNEKEEKKKKRTPAKKKKTQ</sequence>
<keyword evidence="1 2" id="KW-0645">Protease</keyword>
<dbReference type="GO" id="GO:0004252">
    <property type="term" value="F:serine-type endopeptidase activity"/>
    <property type="evidence" value="ECO:0007669"/>
    <property type="project" value="UniProtKB-UniRule"/>
</dbReference>
<dbReference type="AlphaFoldDB" id="A0A8J6MXJ0"/>
<dbReference type="GO" id="GO:0006508">
    <property type="term" value="P:proteolysis"/>
    <property type="evidence" value="ECO:0007669"/>
    <property type="project" value="UniProtKB-KW"/>
</dbReference>
<dbReference type="EMBL" id="JACNJD010000158">
    <property type="protein sequence ID" value="MBC8176742.1"/>
    <property type="molecule type" value="Genomic_DNA"/>
</dbReference>
<dbReference type="GO" id="GO:0004176">
    <property type="term" value="F:ATP-dependent peptidase activity"/>
    <property type="evidence" value="ECO:0007669"/>
    <property type="project" value="UniProtKB-UniRule"/>
</dbReference>
<evidence type="ECO:0000256" key="4">
    <source>
        <dbReference type="SAM" id="MobiDB-lite"/>
    </source>
</evidence>
<dbReference type="Pfam" id="PF05362">
    <property type="entry name" value="Lon_C"/>
    <property type="match status" value="1"/>
</dbReference>
<dbReference type="EC" id="3.4.21.53" evidence="2"/>
<dbReference type="PANTHER" id="PTHR10046">
    <property type="entry name" value="ATP DEPENDENT LON PROTEASE FAMILY MEMBER"/>
    <property type="match status" value="1"/>
</dbReference>
<reference evidence="6 7" key="1">
    <citation type="submission" date="2020-08" db="EMBL/GenBank/DDBJ databases">
        <title>Bridging the membrane lipid divide: bacteria of the FCB group superphylum have the potential to synthesize archaeal ether lipids.</title>
        <authorList>
            <person name="Villanueva L."/>
            <person name="Von Meijenfeldt F.A.B."/>
            <person name="Westbye A.B."/>
            <person name="Yadav S."/>
            <person name="Hopmans E.C."/>
            <person name="Dutilh B.E."/>
            <person name="Sinninghe Damste J.S."/>
        </authorList>
    </citation>
    <scope>NUCLEOTIDE SEQUENCE [LARGE SCALE GENOMIC DNA]</scope>
    <source>
        <strain evidence="6">NIOZ-UU27</strain>
    </source>
</reference>
<dbReference type="GO" id="GO:0005524">
    <property type="term" value="F:ATP binding"/>
    <property type="evidence" value="ECO:0007669"/>
    <property type="project" value="InterPro"/>
</dbReference>
<evidence type="ECO:0000256" key="3">
    <source>
        <dbReference type="SAM" id="Coils"/>
    </source>
</evidence>
<dbReference type="Gene3D" id="3.30.230.10">
    <property type="match status" value="1"/>
</dbReference>
<protein>
    <recommendedName>
        <fullName evidence="2">endopeptidase La</fullName>
        <ecNumber evidence="2">3.4.21.53</ecNumber>
    </recommendedName>
</protein>
<dbReference type="InterPro" id="IPR041699">
    <property type="entry name" value="AAA_32"/>
</dbReference>
<comment type="catalytic activity">
    <reaction evidence="2">
        <text>Hydrolysis of proteins in presence of ATP.</text>
        <dbReference type="EC" id="3.4.21.53"/>
    </reaction>
</comment>